<keyword evidence="2" id="KW-1185">Reference proteome</keyword>
<dbReference type="AlphaFoldDB" id="A0AAD7IQ81"/>
<protein>
    <submittedName>
        <fullName evidence="1">Uncharacterized protein</fullName>
    </submittedName>
</protein>
<dbReference type="Proteomes" id="UP001215280">
    <property type="component" value="Unassembled WGS sequence"/>
</dbReference>
<organism evidence="1 2">
    <name type="scientific">Mycena maculata</name>
    <dbReference type="NCBI Taxonomy" id="230809"/>
    <lineage>
        <taxon>Eukaryota</taxon>
        <taxon>Fungi</taxon>
        <taxon>Dikarya</taxon>
        <taxon>Basidiomycota</taxon>
        <taxon>Agaricomycotina</taxon>
        <taxon>Agaricomycetes</taxon>
        <taxon>Agaricomycetidae</taxon>
        <taxon>Agaricales</taxon>
        <taxon>Marasmiineae</taxon>
        <taxon>Mycenaceae</taxon>
        <taxon>Mycena</taxon>
    </lineage>
</organism>
<reference evidence="1" key="1">
    <citation type="submission" date="2023-03" db="EMBL/GenBank/DDBJ databases">
        <title>Massive genome expansion in bonnet fungi (Mycena s.s.) driven by repeated elements and novel gene families across ecological guilds.</title>
        <authorList>
            <consortium name="Lawrence Berkeley National Laboratory"/>
            <person name="Harder C.B."/>
            <person name="Miyauchi S."/>
            <person name="Viragh M."/>
            <person name="Kuo A."/>
            <person name="Thoen E."/>
            <person name="Andreopoulos B."/>
            <person name="Lu D."/>
            <person name="Skrede I."/>
            <person name="Drula E."/>
            <person name="Henrissat B."/>
            <person name="Morin E."/>
            <person name="Kohler A."/>
            <person name="Barry K."/>
            <person name="LaButti K."/>
            <person name="Morin E."/>
            <person name="Salamov A."/>
            <person name="Lipzen A."/>
            <person name="Mereny Z."/>
            <person name="Hegedus B."/>
            <person name="Baldrian P."/>
            <person name="Stursova M."/>
            <person name="Weitz H."/>
            <person name="Taylor A."/>
            <person name="Grigoriev I.V."/>
            <person name="Nagy L.G."/>
            <person name="Martin F."/>
            <person name="Kauserud H."/>
        </authorList>
    </citation>
    <scope>NUCLEOTIDE SEQUENCE</scope>
    <source>
        <strain evidence="1">CBHHK188m</strain>
    </source>
</reference>
<evidence type="ECO:0000313" key="1">
    <source>
        <dbReference type="EMBL" id="KAJ7748161.1"/>
    </source>
</evidence>
<name>A0AAD7IQ81_9AGAR</name>
<proteinExistence type="predicted"/>
<sequence>LAGYWNDPFGLSSKLCIGPDVLLLLGITFEDALPLPFGFVGGLKIGDVTANVAFEVSDVPSHELLSAEVQNFHITDVVQLAEDLIQKKIPSARIIPDFMIFKDIKLYICPTGVTMGDVVYQRGCQFYADMLIFGQEAEVNVQIDGKTITASSNLDNLKLGPLHVTGTNGPKATSNAEIGPETQAGSFNGKITLYDLEIDLDLQIEFKPDPSFHFHFKLDFTHFEFIVDANMIGKMDNIHDLSGVKFQLVAVMQQDILDCVTQSVNAQFKQATQTEKSDIDVQKAKVDAAKTVVDESIKAQQAKVDQAYGEWKAKSDAVNKQFNATTDAYNAQVKVLQGQLDAATAKYRADLGEAQHKLNAANADRASRMQAAQAQLAKAQKDWADKLAAAQKQLDGATRDMYAKFGDAQCVLP</sequence>
<feature type="non-terminal residue" evidence="1">
    <location>
        <position position="413"/>
    </location>
</feature>
<evidence type="ECO:0000313" key="2">
    <source>
        <dbReference type="Proteomes" id="UP001215280"/>
    </source>
</evidence>
<dbReference type="EMBL" id="JARJLG010000091">
    <property type="protein sequence ID" value="KAJ7748161.1"/>
    <property type="molecule type" value="Genomic_DNA"/>
</dbReference>
<accession>A0AAD7IQ81</accession>
<comment type="caution">
    <text evidence="1">The sequence shown here is derived from an EMBL/GenBank/DDBJ whole genome shotgun (WGS) entry which is preliminary data.</text>
</comment>
<gene>
    <name evidence="1" type="ORF">DFH07DRAFT_747430</name>
</gene>